<evidence type="ECO:0000313" key="2">
    <source>
        <dbReference type="EMBL" id="OAX37469.1"/>
    </source>
</evidence>
<evidence type="ECO:0000313" key="3">
    <source>
        <dbReference type="Proteomes" id="UP000092154"/>
    </source>
</evidence>
<proteinExistence type="predicted"/>
<protein>
    <submittedName>
        <fullName evidence="2">Uncharacterized protein</fullName>
    </submittedName>
</protein>
<reference evidence="2 3" key="1">
    <citation type="submission" date="2016-06" db="EMBL/GenBank/DDBJ databases">
        <title>Comparative genomics of the ectomycorrhizal sister species Rhizopogon vinicolor and Rhizopogon vesiculosus (Basidiomycota: Boletales) reveals a divergence of the mating type B locus.</title>
        <authorList>
            <consortium name="DOE Joint Genome Institute"/>
            <person name="Mujic A.B."/>
            <person name="Kuo A."/>
            <person name="Tritt A."/>
            <person name="Lipzen A."/>
            <person name="Chen C."/>
            <person name="Johnson J."/>
            <person name="Sharma A."/>
            <person name="Barry K."/>
            <person name="Grigoriev I.V."/>
            <person name="Spatafora J.W."/>
        </authorList>
    </citation>
    <scope>NUCLEOTIDE SEQUENCE [LARGE SCALE GENOMIC DNA]</scope>
    <source>
        <strain evidence="2 3">AM-OR11-026</strain>
    </source>
</reference>
<gene>
    <name evidence="2" type="ORF">K503DRAFT_857344</name>
</gene>
<keyword evidence="3" id="KW-1185">Reference proteome</keyword>
<feature type="region of interest" description="Disordered" evidence="1">
    <location>
        <begin position="43"/>
        <end position="62"/>
    </location>
</feature>
<dbReference type="Proteomes" id="UP000092154">
    <property type="component" value="Unassembled WGS sequence"/>
</dbReference>
<sequence>MAVQASGTHKTRCRSLLSGHPAWLTNSNDVQDDYYYTHATAAQQFHNSENEPESDSLTTSTRSRDMVKVMYLAKGSRGDAEEQVIAREEGIKLRKDDLRFREDLNIQQDELDVREQRLRVQEQELEERIRHL</sequence>
<accession>A0A1B7MXY8</accession>
<evidence type="ECO:0000256" key="1">
    <source>
        <dbReference type="SAM" id="MobiDB-lite"/>
    </source>
</evidence>
<dbReference type="AlphaFoldDB" id="A0A1B7MXY8"/>
<organism evidence="2 3">
    <name type="scientific">Rhizopogon vinicolor AM-OR11-026</name>
    <dbReference type="NCBI Taxonomy" id="1314800"/>
    <lineage>
        <taxon>Eukaryota</taxon>
        <taxon>Fungi</taxon>
        <taxon>Dikarya</taxon>
        <taxon>Basidiomycota</taxon>
        <taxon>Agaricomycotina</taxon>
        <taxon>Agaricomycetes</taxon>
        <taxon>Agaricomycetidae</taxon>
        <taxon>Boletales</taxon>
        <taxon>Suillineae</taxon>
        <taxon>Rhizopogonaceae</taxon>
        <taxon>Rhizopogon</taxon>
    </lineage>
</organism>
<dbReference type="InParanoid" id="A0A1B7MXY8"/>
<name>A0A1B7MXY8_9AGAM</name>
<dbReference type="EMBL" id="KV448350">
    <property type="protein sequence ID" value="OAX37469.1"/>
    <property type="molecule type" value="Genomic_DNA"/>
</dbReference>